<dbReference type="SUPFAM" id="SSF51419">
    <property type="entry name" value="PLP-binding barrel"/>
    <property type="match status" value="1"/>
</dbReference>
<evidence type="ECO:0000256" key="6">
    <source>
        <dbReference type="ARBA" id="ARBA00034138"/>
    </source>
</evidence>
<comment type="cofactor">
    <cofactor evidence="1 8">
        <name>pyridoxal 5'-phosphate</name>
        <dbReference type="ChEBI" id="CHEBI:597326"/>
    </cofactor>
</comment>
<dbReference type="CDD" id="cd00622">
    <property type="entry name" value="PLPDE_III_ODC"/>
    <property type="match status" value="1"/>
</dbReference>
<dbReference type="GO" id="GO:0033387">
    <property type="term" value="P:putrescine biosynthetic process from arginine, via ornithine"/>
    <property type="evidence" value="ECO:0007669"/>
    <property type="project" value="TreeGrafter"/>
</dbReference>
<evidence type="ECO:0000313" key="10">
    <source>
        <dbReference type="EMBL" id="SLM15432.1"/>
    </source>
</evidence>
<name>A0A3P3XLI6_9SPIR</name>
<accession>A0A3P3XLI6</accession>
<dbReference type="PRINTS" id="PR01182">
    <property type="entry name" value="ORNDCRBXLASE"/>
</dbReference>
<keyword evidence="4" id="KW-0456">Lyase</keyword>
<sequence>MKTAYSFPLENFMSREKFERIKEFAKDKETPCLIIDLDVIRKNYENLQTYLPWATIYYAVKANPDDAVVSLLRDLGSNFDVASRYELDQLLRLGVSPDRMSFGNTIKKEKDIAYFYEKGVRLFVTDSIADIDKLSRAAPGSKVFFRLLTEGLGADWPLSKKFGSHPDLARQLMKTAMRFGLEPYGISFHPGSQQRDVGQWSSALAIVAQLFNWARHDLKVDLKMINMGGGFPANYLEPTDSLEQYAQDIKRFLDNSFGLVWPEKIVIEPGRSMAGDAGVIVSEIINIAKKSVHERYPWVFLDIGKFGGLIETLDESIKYPIYFEGQGSVEEVILAGPTCDSMDILYERTPYFMPSSAKIGDRVYILTTGAYTQSYSSVYFNGFPPLKSYILPPA</sequence>
<feature type="active site" description="Proton donor" evidence="8">
    <location>
        <position position="339"/>
    </location>
</feature>
<dbReference type="GO" id="GO:0005737">
    <property type="term" value="C:cytoplasm"/>
    <property type="evidence" value="ECO:0007669"/>
    <property type="project" value="TreeGrafter"/>
</dbReference>
<keyword evidence="3 8" id="KW-0663">Pyridoxal phosphate</keyword>
<feature type="modified residue" description="N6-(pyridoxal phosphate)lysine" evidence="8">
    <location>
        <position position="61"/>
    </location>
</feature>
<evidence type="ECO:0000256" key="7">
    <source>
        <dbReference type="ARBA" id="ARBA00049127"/>
    </source>
</evidence>
<dbReference type="EMBL" id="FWDM01000037">
    <property type="protein sequence ID" value="SLM15432.1"/>
    <property type="molecule type" value="Genomic_DNA"/>
</dbReference>
<gene>
    <name evidence="10" type="ORF">SPIROBIBN47_50004</name>
</gene>
<evidence type="ECO:0000256" key="8">
    <source>
        <dbReference type="PIRSR" id="PIRSR600183-50"/>
    </source>
</evidence>
<proteinExistence type="inferred from homology"/>
<dbReference type="PROSITE" id="PS00878">
    <property type="entry name" value="ODR_DC_2_1"/>
    <property type="match status" value="1"/>
</dbReference>
<dbReference type="GO" id="GO:0004586">
    <property type="term" value="F:ornithine decarboxylase activity"/>
    <property type="evidence" value="ECO:0007669"/>
    <property type="project" value="UniProtKB-EC"/>
</dbReference>
<dbReference type="InterPro" id="IPR022644">
    <property type="entry name" value="De-COase2_N"/>
</dbReference>
<evidence type="ECO:0000256" key="3">
    <source>
        <dbReference type="ARBA" id="ARBA00022898"/>
    </source>
</evidence>
<comment type="pathway">
    <text evidence="5">Amine and polyamine biosynthesis; putrescine biosynthesis via L-ornithine pathway; putrescine from L-ornithine: step 1/1.</text>
</comment>
<dbReference type="FunFam" id="3.20.20.10:FF:000008">
    <property type="entry name" value="Ornithine decarboxylase"/>
    <property type="match status" value="1"/>
</dbReference>
<dbReference type="InterPro" id="IPR002433">
    <property type="entry name" value="Orn_de-COase"/>
</dbReference>
<evidence type="ECO:0000256" key="5">
    <source>
        <dbReference type="ARBA" id="ARBA00034115"/>
    </source>
</evidence>
<dbReference type="PANTHER" id="PTHR11482">
    <property type="entry name" value="ARGININE/DIAMINOPIMELATE/ORNITHINE DECARBOXYLASE"/>
    <property type="match status" value="1"/>
</dbReference>
<dbReference type="InterPro" id="IPR022653">
    <property type="entry name" value="De-COase2_pyr-phos_BS"/>
</dbReference>
<comment type="similarity">
    <text evidence="2">Belongs to the Orn/Lys/Arg decarboxylase class-II family.</text>
</comment>
<protein>
    <recommendedName>
        <fullName evidence="6">ornithine decarboxylase</fullName>
        <ecNumber evidence="6">4.1.1.17</ecNumber>
    </recommendedName>
</protein>
<feature type="domain" description="Orn/DAP/Arg decarboxylase 2 N-terminal" evidence="9">
    <location>
        <begin position="38"/>
        <end position="274"/>
    </location>
</feature>
<comment type="catalytic activity">
    <reaction evidence="7">
        <text>L-ornithine + H(+) = putrescine + CO2</text>
        <dbReference type="Rhea" id="RHEA:22964"/>
        <dbReference type="ChEBI" id="CHEBI:15378"/>
        <dbReference type="ChEBI" id="CHEBI:16526"/>
        <dbReference type="ChEBI" id="CHEBI:46911"/>
        <dbReference type="ChEBI" id="CHEBI:326268"/>
        <dbReference type="EC" id="4.1.1.17"/>
    </reaction>
</comment>
<dbReference type="SUPFAM" id="SSF50621">
    <property type="entry name" value="Alanine racemase C-terminal domain-like"/>
    <property type="match status" value="1"/>
</dbReference>
<dbReference type="FunFam" id="2.40.37.10:FF:000004">
    <property type="entry name" value="Ornithine decarboxylase"/>
    <property type="match status" value="1"/>
</dbReference>
<organism evidence="10">
    <name type="scientific">uncultured spirochete</name>
    <dbReference type="NCBI Taxonomy" id="156406"/>
    <lineage>
        <taxon>Bacteria</taxon>
        <taxon>Pseudomonadati</taxon>
        <taxon>Spirochaetota</taxon>
        <taxon>Spirochaetia</taxon>
        <taxon>Spirochaetales</taxon>
        <taxon>environmental samples</taxon>
    </lineage>
</organism>
<dbReference type="Gene3D" id="3.20.20.10">
    <property type="entry name" value="Alanine racemase"/>
    <property type="match status" value="1"/>
</dbReference>
<reference evidence="10" key="1">
    <citation type="submission" date="2017-02" db="EMBL/GenBank/DDBJ databases">
        <authorList>
            <person name="Regsiter A."/>
            <person name="William W."/>
        </authorList>
    </citation>
    <scope>NUCLEOTIDE SEQUENCE</scope>
    <source>
        <strain evidence="10">Bib</strain>
    </source>
</reference>
<evidence type="ECO:0000256" key="4">
    <source>
        <dbReference type="ARBA" id="ARBA00023239"/>
    </source>
</evidence>
<dbReference type="PANTHER" id="PTHR11482:SF6">
    <property type="entry name" value="ORNITHINE DECARBOXYLASE 1-RELATED"/>
    <property type="match status" value="1"/>
</dbReference>
<dbReference type="Pfam" id="PF02784">
    <property type="entry name" value="Orn_Arg_deC_N"/>
    <property type="match status" value="1"/>
</dbReference>
<evidence type="ECO:0000259" key="9">
    <source>
        <dbReference type="Pfam" id="PF02784"/>
    </source>
</evidence>
<evidence type="ECO:0000256" key="2">
    <source>
        <dbReference type="ARBA" id="ARBA00008872"/>
    </source>
</evidence>
<dbReference type="InterPro" id="IPR000183">
    <property type="entry name" value="Orn/DAP/Arg_de-COase"/>
</dbReference>
<dbReference type="Gene3D" id="2.40.37.10">
    <property type="entry name" value="Lyase, Ornithine Decarboxylase, Chain A, domain 1"/>
    <property type="match status" value="1"/>
</dbReference>
<dbReference type="AlphaFoldDB" id="A0A3P3XLI6"/>
<evidence type="ECO:0000256" key="1">
    <source>
        <dbReference type="ARBA" id="ARBA00001933"/>
    </source>
</evidence>
<dbReference type="InterPro" id="IPR029066">
    <property type="entry name" value="PLP-binding_barrel"/>
</dbReference>
<dbReference type="InterPro" id="IPR009006">
    <property type="entry name" value="Ala_racemase/Decarboxylase_C"/>
</dbReference>
<dbReference type="EC" id="4.1.1.17" evidence="6"/>
<dbReference type="PRINTS" id="PR01179">
    <property type="entry name" value="ODADCRBXLASE"/>
</dbReference>